<keyword evidence="4" id="KW-0249">Electron transport</keyword>
<reference evidence="10 11" key="1">
    <citation type="submission" date="2017-07" db="EMBL/GenBank/DDBJ databases">
        <title>Draft Genome Sequences of Select Purple Nonsulfur Bacteria.</title>
        <authorList>
            <person name="Lasarre B."/>
            <person name="Mckinlay J.B."/>
        </authorList>
    </citation>
    <scope>NUCLEOTIDE SEQUENCE [LARGE SCALE GENOMIC DNA]</scope>
    <source>
        <strain evidence="10 11">DSM 11290</strain>
    </source>
</reference>
<protein>
    <recommendedName>
        <fullName evidence="9">Cytochrome c domain-containing protein</fullName>
    </recommendedName>
</protein>
<evidence type="ECO:0000256" key="8">
    <source>
        <dbReference type="SAM" id="Phobius"/>
    </source>
</evidence>
<feature type="transmembrane region" description="Helical" evidence="8">
    <location>
        <begin position="32"/>
        <end position="51"/>
    </location>
</feature>
<dbReference type="Pfam" id="PF00034">
    <property type="entry name" value="Cytochrom_C"/>
    <property type="match status" value="1"/>
</dbReference>
<proteinExistence type="predicted"/>
<dbReference type="InterPro" id="IPR036909">
    <property type="entry name" value="Cyt_c-like_dom_sf"/>
</dbReference>
<keyword evidence="8" id="KW-0812">Transmembrane</keyword>
<organism evidence="10 11">
    <name type="scientific">Rhodobium orientis</name>
    <dbReference type="NCBI Taxonomy" id="34017"/>
    <lineage>
        <taxon>Bacteria</taxon>
        <taxon>Pseudomonadati</taxon>
        <taxon>Pseudomonadota</taxon>
        <taxon>Alphaproteobacteria</taxon>
        <taxon>Hyphomicrobiales</taxon>
        <taxon>Rhodobiaceae</taxon>
        <taxon>Rhodobium</taxon>
    </lineage>
</organism>
<dbReference type="PANTHER" id="PTHR33751">
    <property type="entry name" value="CBB3-TYPE CYTOCHROME C OXIDASE SUBUNIT FIXP"/>
    <property type="match status" value="1"/>
</dbReference>
<accession>A0A327JQP8</accession>
<evidence type="ECO:0000313" key="11">
    <source>
        <dbReference type="Proteomes" id="UP000249299"/>
    </source>
</evidence>
<dbReference type="OrthoDB" id="9773456at2"/>
<sequence length="264" mass="28589">MTHDGSGAGCSAPFPSGNGREQKMSMRGINTIPALVLAAFIGGGLATATFADAGPAAAAEKAADAKKKRDPGKRIFMRKTCIACHGRDGKKAIMDYPNLAGQDVKYMISQMEDIIAGKRVGSVDETGNPRSEGMRGALVTADGEVRITDEEIKQVSTWLSEMEPAPVQPLDPPITEERMTAGAAAYKKGRCRTCHGPDGKKPLKGYPYIAGQKRTYIIAQMTDTREKIRTNGRSKLMYPFVRKMEDDEIALIADYLSQIDRTAD</sequence>
<keyword evidence="8" id="KW-0472">Membrane</keyword>
<evidence type="ECO:0000256" key="7">
    <source>
        <dbReference type="SAM" id="MobiDB-lite"/>
    </source>
</evidence>
<feature type="region of interest" description="Disordered" evidence="7">
    <location>
        <begin position="1"/>
        <end position="23"/>
    </location>
</feature>
<evidence type="ECO:0000259" key="9">
    <source>
        <dbReference type="PROSITE" id="PS51007"/>
    </source>
</evidence>
<evidence type="ECO:0000256" key="4">
    <source>
        <dbReference type="ARBA" id="ARBA00022982"/>
    </source>
</evidence>
<evidence type="ECO:0000256" key="1">
    <source>
        <dbReference type="ARBA" id="ARBA00022448"/>
    </source>
</evidence>
<evidence type="ECO:0000256" key="3">
    <source>
        <dbReference type="ARBA" id="ARBA00022723"/>
    </source>
</evidence>
<feature type="domain" description="Cytochrome c" evidence="9">
    <location>
        <begin position="67"/>
        <end position="260"/>
    </location>
</feature>
<dbReference type="GO" id="GO:0009055">
    <property type="term" value="F:electron transfer activity"/>
    <property type="evidence" value="ECO:0007669"/>
    <property type="project" value="InterPro"/>
</dbReference>
<evidence type="ECO:0000256" key="2">
    <source>
        <dbReference type="ARBA" id="ARBA00022617"/>
    </source>
</evidence>
<dbReference type="Pfam" id="PF13442">
    <property type="entry name" value="Cytochrome_CBB3"/>
    <property type="match status" value="1"/>
</dbReference>
<dbReference type="Proteomes" id="UP000249299">
    <property type="component" value="Unassembled WGS sequence"/>
</dbReference>
<dbReference type="GO" id="GO:0020037">
    <property type="term" value="F:heme binding"/>
    <property type="evidence" value="ECO:0007669"/>
    <property type="project" value="InterPro"/>
</dbReference>
<keyword evidence="3 6" id="KW-0479">Metal-binding</keyword>
<evidence type="ECO:0000313" key="10">
    <source>
        <dbReference type="EMBL" id="RAI27693.1"/>
    </source>
</evidence>
<dbReference type="Gene3D" id="1.10.760.10">
    <property type="entry name" value="Cytochrome c-like domain"/>
    <property type="match status" value="2"/>
</dbReference>
<keyword evidence="5 6" id="KW-0408">Iron</keyword>
<dbReference type="PANTHER" id="PTHR33751:SF9">
    <property type="entry name" value="CYTOCHROME C4"/>
    <property type="match status" value="1"/>
</dbReference>
<keyword evidence="8" id="KW-1133">Transmembrane helix</keyword>
<keyword evidence="2 6" id="KW-0349">Heme</keyword>
<dbReference type="InterPro" id="IPR050597">
    <property type="entry name" value="Cytochrome_c_Oxidase_Subunit"/>
</dbReference>
<dbReference type="SUPFAM" id="SSF46626">
    <property type="entry name" value="Cytochrome c"/>
    <property type="match status" value="2"/>
</dbReference>
<gene>
    <name evidence="10" type="ORF">CH339_09080</name>
</gene>
<evidence type="ECO:0000256" key="6">
    <source>
        <dbReference type="PROSITE-ProRule" id="PRU00433"/>
    </source>
</evidence>
<dbReference type="InterPro" id="IPR009056">
    <property type="entry name" value="Cyt_c-like_dom"/>
</dbReference>
<keyword evidence="11" id="KW-1185">Reference proteome</keyword>
<dbReference type="GO" id="GO:0046872">
    <property type="term" value="F:metal ion binding"/>
    <property type="evidence" value="ECO:0007669"/>
    <property type="project" value="UniProtKB-KW"/>
</dbReference>
<dbReference type="AlphaFoldDB" id="A0A327JQP8"/>
<comment type="caution">
    <text evidence="10">The sequence shown here is derived from an EMBL/GenBank/DDBJ whole genome shotgun (WGS) entry which is preliminary data.</text>
</comment>
<dbReference type="EMBL" id="NPEV01000015">
    <property type="protein sequence ID" value="RAI27693.1"/>
    <property type="molecule type" value="Genomic_DNA"/>
</dbReference>
<dbReference type="PROSITE" id="PS51007">
    <property type="entry name" value="CYTC"/>
    <property type="match status" value="1"/>
</dbReference>
<name>A0A327JQP8_9HYPH</name>
<keyword evidence="1" id="KW-0813">Transport</keyword>
<evidence type="ECO:0000256" key="5">
    <source>
        <dbReference type="ARBA" id="ARBA00023004"/>
    </source>
</evidence>